<reference evidence="2" key="1">
    <citation type="submission" date="2022-09" db="EMBL/GenBank/DDBJ databases">
        <title>Complete genome sequence of Pseudomonas promysalinigenes strain RL-WG26, a newly isolated PGPR with the potential for plant salinity stress alleviation.</title>
        <authorList>
            <person name="Ren L."/>
            <person name="Wang G."/>
            <person name="Hu H."/>
        </authorList>
    </citation>
    <scope>NUCLEOTIDE SEQUENCE</scope>
    <source>
        <strain evidence="2">RL-WG26</strain>
    </source>
</reference>
<dbReference type="Gene3D" id="2.40.160.20">
    <property type="match status" value="1"/>
</dbReference>
<accession>A0ABY6AQB5</accession>
<proteinExistence type="predicted"/>
<dbReference type="RefSeq" id="WP_261745326.1">
    <property type="nucleotide sequence ID" value="NZ_CP104557.1"/>
</dbReference>
<name>A0ABY6AQB5_9PSED</name>
<evidence type="ECO:0000313" key="3">
    <source>
        <dbReference type="Proteomes" id="UP001064504"/>
    </source>
</evidence>
<sequence>MNKASIVAGILLTAPVATAEQTTREGDYWYLQTSVYTRHWTHDPEHNNHQALIGIERVYTDGALWGAATFKNSFNQRSYYAYLGKSWQHPHYPVYAKLSAGFIEGYKGEYADKIPLNHLGIAPVIIPSLGVRWGAVGGEFVVLGGAGGMVNLGLRF</sequence>
<gene>
    <name evidence="2" type="ORF">N5C08_10055</name>
</gene>
<keyword evidence="1" id="KW-0732">Signal</keyword>
<organism evidence="2 3">
    <name type="scientific">Pseudomonas promysalinigenes</name>
    <dbReference type="NCBI Taxonomy" id="485898"/>
    <lineage>
        <taxon>Bacteria</taxon>
        <taxon>Pseudomonadati</taxon>
        <taxon>Pseudomonadota</taxon>
        <taxon>Gammaproteobacteria</taxon>
        <taxon>Pseudomonadales</taxon>
        <taxon>Pseudomonadaceae</taxon>
        <taxon>Pseudomonas</taxon>
    </lineage>
</organism>
<evidence type="ECO:0000256" key="1">
    <source>
        <dbReference type="SAM" id="SignalP"/>
    </source>
</evidence>
<feature type="signal peptide" evidence="1">
    <location>
        <begin position="1"/>
        <end position="19"/>
    </location>
</feature>
<dbReference type="EMBL" id="CP104557">
    <property type="protein sequence ID" value="UXH41836.1"/>
    <property type="molecule type" value="Genomic_DNA"/>
</dbReference>
<keyword evidence="3" id="KW-1185">Reference proteome</keyword>
<feature type="chain" id="PRO_5047351374" evidence="1">
    <location>
        <begin position="20"/>
        <end position="156"/>
    </location>
</feature>
<dbReference type="Proteomes" id="UP001064504">
    <property type="component" value="Chromosome"/>
</dbReference>
<evidence type="ECO:0000313" key="2">
    <source>
        <dbReference type="EMBL" id="UXH41836.1"/>
    </source>
</evidence>
<protein>
    <submittedName>
        <fullName evidence="2">Sn-glycerol-3-phosphate transporter</fullName>
    </submittedName>
</protein>